<evidence type="ECO:0000256" key="3">
    <source>
        <dbReference type="ARBA" id="ARBA00022475"/>
    </source>
</evidence>
<dbReference type="SUPFAM" id="SSF103473">
    <property type="entry name" value="MFS general substrate transporter"/>
    <property type="match status" value="1"/>
</dbReference>
<feature type="transmembrane region" description="Helical" evidence="7">
    <location>
        <begin position="355"/>
        <end position="372"/>
    </location>
</feature>
<protein>
    <submittedName>
        <fullName evidence="9">MFS family major facilitator transporter</fullName>
    </submittedName>
</protein>
<keyword evidence="4 7" id="KW-0812">Transmembrane</keyword>
<dbReference type="PANTHER" id="PTHR43414">
    <property type="entry name" value="MULTIDRUG RESISTANCE PROTEIN MDTG"/>
    <property type="match status" value="1"/>
</dbReference>
<dbReference type="InterPro" id="IPR001958">
    <property type="entry name" value="Tet-R_TetA/multi-R_MdtG-like"/>
</dbReference>
<dbReference type="GO" id="GO:0005886">
    <property type="term" value="C:plasma membrane"/>
    <property type="evidence" value="ECO:0007669"/>
    <property type="project" value="UniProtKB-SubCell"/>
</dbReference>
<dbReference type="PATRIC" id="fig|1423786.4.peg.277"/>
<sequence length="408" mass="44186">MMGKSKTPQWKKNLWALWFGNFATGAGASMALPFLPLFINELGNFPKWQLTLYAGLAFSSVFLSQAIVSPMWGNLADRTGRKPMLLRASIGMTISATLCGLSPNVFVLILIRFIQGTFSGYINNAYALMASEVPQEESGHVMGMLTTGNVGGNLIGPIIGGYLSGVFGYRLPFYMFGFMMLLASISTWLFVKEDFKPVKKSAKLGIRDAFSGIQKKWVVGAMIVSSMLIMAATMSINPIISLFVKELMHNHGNIAFTSGVIAALPGIATIMAAPYLGKLGDHIGPEKILMAGLVFSAVVFFPMTFVTTVLLLGVLRFLIGIANAALMPITQTVMTLETPANAVSRIFSYNQSAQAVGAVIGPMLASGVAGIFDYRYVFLMTTVLVLINIVVVRIAYHKDEDKQRVSID</sequence>
<evidence type="ECO:0000313" key="9">
    <source>
        <dbReference type="EMBL" id="KRM44633.1"/>
    </source>
</evidence>
<accession>A0A0R1YZ73</accession>
<evidence type="ECO:0000256" key="2">
    <source>
        <dbReference type="ARBA" id="ARBA00022448"/>
    </source>
</evidence>
<dbReference type="AlphaFoldDB" id="A0A0R1YZ73"/>
<evidence type="ECO:0000256" key="5">
    <source>
        <dbReference type="ARBA" id="ARBA00022989"/>
    </source>
</evidence>
<dbReference type="PANTHER" id="PTHR43414:SF6">
    <property type="entry name" value="MULTIDRUG RESISTANCE PROTEIN MDTG"/>
    <property type="match status" value="1"/>
</dbReference>
<dbReference type="Proteomes" id="UP000051010">
    <property type="component" value="Unassembled WGS sequence"/>
</dbReference>
<evidence type="ECO:0000313" key="10">
    <source>
        <dbReference type="Proteomes" id="UP000051010"/>
    </source>
</evidence>
<feature type="transmembrane region" description="Helical" evidence="7">
    <location>
        <begin position="84"/>
        <end position="111"/>
    </location>
</feature>
<gene>
    <name evidence="9" type="ORF">FD47_GL000272</name>
</gene>
<keyword evidence="5 7" id="KW-1133">Transmembrane helix</keyword>
<dbReference type="GO" id="GO:0022857">
    <property type="term" value="F:transmembrane transporter activity"/>
    <property type="evidence" value="ECO:0007669"/>
    <property type="project" value="InterPro"/>
</dbReference>
<feature type="domain" description="Major facilitator superfamily (MFS) profile" evidence="8">
    <location>
        <begin position="13"/>
        <end position="400"/>
    </location>
</feature>
<feature type="transmembrane region" description="Helical" evidence="7">
    <location>
        <begin position="378"/>
        <end position="396"/>
    </location>
</feature>
<dbReference type="InterPro" id="IPR036259">
    <property type="entry name" value="MFS_trans_sf"/>
</dbReference>
<evidence type="ECO:0000256" key="4">
    <source>
        <dbReference type="ARBA" id="ARBA00022692"/>
    </source>
</evidence>
<keyword evidence="6 7" id="KW-0472">Membrane</keyword>
<evidence type="ECO:0000259" key="8">
    <source>
        <dbReference type="PROSITE" id="PS50850"/>
    </source>
</evidence>
<keyword evidence="2" id="KW-0813">Transport</keyword>
<feature type="transmembrane region" description="Helical" evidence="7">
    <location>
        <begin position="171"/>
        <end position="191"/>
    </location>
</feature>
<proteinExistence type="predicted"/>
<dbReference type="EMBL" id="AZFZ01000011">
    <property type="protein sequence ID" value="KRM44633.1"/>
    <property type="molecule type" value="Genomic_DNA"/>
</dbReference>
<keyword evidence="3" id="KW-1003">Cell membrane</keyword>
<comment type="subcellular location">
    <subcellularLocation>
        <location evidence="1">Cell membrane</location>
        <topology evidence="1">Multi-pass membrane protein</topology>
    </subcellularLocation>
</comment>
<dbReference type="Gene3D" id="1.20.1250.20">
    <property type="entry name" value="MFS general substrate transporter like domains"/>
    <property type="match status" value="2"/>
</dbReference>
<feature type="transmembrane region" description="Helical" evidence="7">
    <location>
        <begin position="254"/>
        <end position="276"/>
    </location>
</feature>
<dbReference type="Pfam" id="PF07690">
    <property type="entry name" value="MFS_1"/>
    <property type="match status" value="1"/>
</dbReference>
<organism evidence="9 10">
    <name type="scientific">Lentilactobacillus parafarraginis DSM 18390 = JCM 14109</name>
    <dbReference type="NCBI Taxonomy" id="1423786"/>
    <lineage>
        <taxon>Bacteria</taxon>
        <taxon>Bacillati</taxon>
        <taxon>Bacillota</taxon>
        <taxon>Bacilli</taxon>
        <taxon>Lactobacillales</taxon>
        <taxon>Lactobacillaceae</taxon>
        <taxon>Lentilactobacillus</taxon>
    </lineage>
</organism>
<dbReference type="InterPro" id="IPR011701">
    <property type="entry name" value="MFS"/>
</dbReference>
<evidence type="ECO:0000256" key="1">
    <source>
        <dbReference type="ARBA" id="ARBA00004651"/>
    </source>
</evidence>
<comment type="caution">
    <text evidence="9">The sequence shown here is derived from an EMBL/GenBank/DDBJ whole genome shotgun (WGS) entry which is preliminary data.</text>
</comment>
<feature type="transmembrane region" description="Helical" evidence="7">
    <location>
        <begin position="51"/>
        <end position="72"/>
    </location>
</feature>
<feature type="transmembrane region" description="Helical" evidence="7">
    <location>
        <begin position="288"/>
        <end position="311"/>
    </location>
</feature>
<feature type="transmembrane region" description="Helical" evidence="7">
    <location>
        <begin position="14"/>
        <end position="39"/>
    </location>
</feature>
<dbReference type="InterPro" id="IPR020846">
    <property type="entry name" value="MFS_dom"/>
</dbReference>
<dbReference type="PROSITE" id="PS50850">
    <property type="entry name" value="MFS"/>
    <property type="match status" value="1"/>
</dbReference>
<evidence type="ECO:0000256" key="7">
    <source>
        <dbReference type="SAM" id="Phobius"/>
    </source>
</evidence>
<reference evidence="9 10" key="1">
    <citation type="journal article" date="2015" name="Genome Announc.">
        <title>Expanding the biotechnology potential of lactobacilli through comparative genomics of 213 strains and associated genera.</title>
        <authorList>
            <person name="Sun Z."/>
            <person name="Harris H.M."/>
            <person name="McCann A."/>
            <person name="Guo C."/>
            <person name="Argimon S."/>
            <person name="Zhang W."/>
            <person name="Yang X."/>
            <person name="Jeffery I.B."/>
            <person name="Cooney J.C."/>
            <person name="Kagawa T.F."/>
            <person name="Liu W."/>
            <person name="Song Y."/>
            <person name="Salvetti E."/>
            <person name="Wrobel A."/>
            <person name="Rasinkangas P."/>
            <person name="Parkhill J."/>
            <person name="Rea M.C."/>
            <person name="O'Sullivan O."/>
            <person name="Ritari J."/>
            <person name="Douillard F.P."/>
            <person name="Paul Ross R."/>
            <person name="Yang R."/>
            <person name="Briner A.E."/>
            <person name="Felis G.E."/>
            <person name="de Vos W.M."/>
            <person name="Barrangou R."/>
            <person name="Klaenhammer T.R."/>
            <person name="Caufield P.W."/>
            <person name="Cui Y."/>
            <person name="Zhang H."/>
            <person name="O'Toole P.W."/>
        </authorList>
    </citation>
    <scope>NUCLEOTIDE SEQUENCE [LARGE SCALE GENOMIC DNA]</scope>
    <source>
        <strain evidence="9 10">DSM 18390</strain>
    </source>
</reference>
<feature type="transmembrane region" description="Helical" evidence="7">
    <location>
        <begin position="217"/>
        <end position="242"/>
    </location>
</feature>
<evidence type="ECO:0000256" key="6">
    <source>
        <dbReference type="ARBA" id="ARBA00023136"/>
    </source>
</evidence>
<name>A0A0R1YZ73_9LACO</name>
<dbReference type="PRINTS" id="PR01035">
    <property type="entry name" value="TCRTETA"/>
</dbReference>